<reference evidence="1" key="1">
    <citation type="submission" date="2019-09" db="EMBL/GenBank/DDBJ databases">
        <authorList>
            <person name="Zhang L."/>
        </authorList>
    </citation>
    <scope>NUCLEOTIDE SEQUENCE</scope>
</reference>
<dbReference type="EMBL" id="LR721785">
    <property type="protein sequence ID" value="VVW58233.1"/>
    <property type="molecule type" value="Genomic_DNA"/>
</dbReference>
<gene>
    <name evidence="1" type="ORF">NYM_LOCUS23456</name>
</gene>
<organism evidence="1">
    <name type="scientific">Nymphaea colorata</name>
    <name type="common">pocket water lily</name>
    <dbReference type="NCBI Taxonomy" id="210225"/>
    <lineage>
        <taxon>Eukaryota</taxon>
        <taxon>Viridiplantae</taxon>
        <taxon>Streptophyta</taxon>
        <taxon>Embryophyta</taxon>
        <taxon>Tracheophyta</taxon>
        <taxon>Spermatophyta</taxon>
        <taxon>Magnoliopsida</taxon>
        <taxon>Nymphaeales</taxon>
        <taxon>Nymphaeaceae</taxon>
        <taxon>Nymphaea</taxon>
    </lineage>
</organism>
<evidence type="ECO:0000313" key="1">
    <source>
        <dbReference type="EMBL" id="VVW58233.1"/>
    </source>
</evidence>
<dbReference type="AlphaFoldDB" id="A0A5K1F0Y7"/>
<sequence length="46" mass="5394">MGRAYSSSVENSRIRDDSRDLYSKLYSQALEEFRRTTLACIWFGTL</sequence>
<proteinExistence type="predicted"/>
<name>A0A5K1F0Y7_9MAGN</name>
<protein>
    <submittedName>
        <fullName evidence="1">Uncharacterized protein</fullName>
    </submittedName>
</protein>
<accession>A0A5K1F0Y7</accession>